<dbReference type="Pfam" id="PF01693">
    <property type="entry name" value="Cauli_VI"/>
    <property type="match status" value="1"/>
</dbReference>
<proteinExistence type="predicted"/>
<accession>A0A9P6A138</accession>
<dbReference type="Gene3D" id="3.40.970.10">
    <property type="entry name" value="Ribonuclease H1, N-terminal domain"/>
    <property type="match status" value="1"/>
</dbReference>
<dbReference type="EMBL" id="MU154553">
    <property type="protein sequence ID" value="KAF9496305.1"/>
    <property type="molecule type" value="Genomic_DNA"/>
</dbReference>
<dbReference type="Proteomes" id="UP000807025">
    <property type="component" value="Unassembled WGS sequence"/>
</dbReference>
<name>A0A9P6A138_PLEER</name>
<evidence type="ECO:0000313" key="3">
    <source>
        <dbReference type="Proteomes" id="UP000807025"/>
    </source>
</evidence>
<organism evidence="2 3">
    <name type="scientific">Pleurotus eryngii</name>
    <name type="common">Boletus of the steppes</name>
    <dbReference type="NCBI Taxonomy" id="5323"/>
    <lineage>
        <taxon>Eukaryota</taxon>
        <taxon>Fungi</taxon>
        <taxon>Dikarya</taxon>
        <taxon>Basidiomycota</taxon>
        <taxon>Agaricomycotina</taxon>
        <taxon>Agaricomycetes</taxon>
        <taxon>Agaricomycetidae</taxon>
        <taxon>Agaricales</taxon>
        <taxon>Pleurotineae</taxon>
        <taxon>Pleurotaceae</taxon>
        <taxon>Pleurotus</taxon>
    </lineage>
</organism>
<dbReference type="InterPro" id="IPR011320">
    <property type="entry name" value="RNase_H1_N"/>
</dbReference>
<comment type="caution">
    <text evidence="2">The sequence shown here is derived from an EMBL/GenBank/DDBJ whole genome shotgun (WGS) entry which is preliminary data.</text>
</comment>
<dbReference type="SUPFAM" id="SSF55658">
    <property type="entry name" value="L9 N-domain-like"/>
    <property type="match status" value="1"/>
</dbReference>
<dbReference type="AlphaFoldDB" id="A0A9P6A138"/>
<sequence>MQLLGSIIPYPTINMHSPIDVNTMVEALAALGFTPQRLAAASAPGAPPTSATSVASAAAPVATPAAAPVAAPVATPAAAPAAAPVGSANGNVASTIFQCPSCLAVHSITPIPLDGESPQPDADESPELNADAATASAHVLIPVVAQTDANANAPPTPGVVRMPPIAAGADIGSLASPWYAVTTGVQVGVFSDWTNVVQPLVRGIPNWRCKRFATFELARRSFNLALTRGSVRIYADPTTLLA</sequence>
<dbReference type="InterPro" id="IPR037056">
    <property type="entry name" value="RNase_H1_N_sf"/>
</dbReference>
<gene>
    <name evidence="2" type="ORF">BDN71DRAFT_1589011</name>
</gene>
<dbReference type="OrthoDB" id="3270804at2759"/>
<dbReference type="InterPro" id="IPR009027">
    <property type="entry name" value="Ribosomal_bL9/RNase_H1_N"/>
</dbReference>
<evidence type="ECO:0000259" key="1">
    <source>
        <dbReference type="Pfam" id="PF01693"/>
    </source>
</evidence>
<keyword evidence="3" id="KW-1185">Reference proteome</keyword>
<protein>
    <recommendedName>
        <fullName evidence="1">Ribonuclease H1 N-terminal domain-containing protein</fullName>
    </recommendedName>
</protein>
<reference evidence="2" key="1">
    <citation type="submission" date="2020-11" db="EMBL/GenBank/DDBJ databases">
        <authorList>
            <consortium name="DOE Joint Genome Institute"/>
            <person name="Ahrendt S."/>
            <person name="Riley R."/>
            <person name="Andreopoulos W."/>
            <person name="Labutti K."/>
            <person name="Pangilinan J."/>
            <person name="Ruiz-Duenas F.J."/>
            <person name="Barrasa J.M."/>
            <person name="Sanchez-Garcia M."/>
            <person name="Camarero S."/>
            <person name="Miyauchi S."/>
            <person name="Serrano A."/>
            <person name="Linde D."/>
            <person name="Babiker R."/>
            <person name="Drula E."/>
            <person name="Ayuso-Fernandez I."/>
            <person name="Pacheco R."/>
            <person name="Padilla G."/>
            <person name="Ferreira P."/>
            <person name="Barriuso J."/>
            <person name="Kellner H."/>
            <person name="Castanera R."/>
            <person name="Alfaro M."/>
            <person name="Ramirez L."/>
            <person name="Pisabarro A.G."/>
            <person name="Kuo A."/>
            <person name="Tritt A."/>
            <person name="Lipzen A."/>
            <person name="He G."/>
            <person name="Yan M."/>
            <person name="Ng V."/>
            <person name="Cullen D."/>
            <person name="Martin F."/>
            <person name="Rosso M.-N."/>
            <person name="Henrissat B."/>
            <person name="Hibbett D."/>
            <person name="Martinez A.T."/>
            <person name="Grigoriev I.V."/>
        </authorList>
    </citation>
    <scope>NUCLEOTIDE SEQUENCE</scope>
    <source>
        <strain evidence="2">ATCC 90797</strain>
    </source>
</reference>
<evidence type="ECO:0000313" key="2">
    <source>
        <dbReference type="EMBL" id="KAF9496305.1"/>
    </source>
</evidence>
<feature type="domain" description="Ribonuclease H1 N-terminal" evidence="1">
    <location>
        <begin position="177"/>
        <end position="219"/>
    </location>
</feature>